<evidence type="ECO:0000313" key="2">
    <source>
        <dbReference type="Proteomes" id="UP000007509"/>
    </source>
</evidence>
<proteinExistence type="predicted"/>
<dbReference type="Proteomes" id="UP000007509">
    <property type="component" value="Unassembled WGS sequence"/>
</dbReference>
<evidence type="ECO:0000313" key="1">
    <source>
        <dbReference type="EMBL" id="EJL69604.1"/>
    </source>
</evidence>
<name>J3CDR6_9FLAO</name>
<dbReference type="AlphaFoldDB" id="J3CDR6"/>
<dbReference type="PATRIC" id="fig|1144316.3.peg.3193"/>
<sequence length="69" mass="8389">MKEKKFTYLLGSTRIEVKDKLGYGFNCFTNDLWTYKLGRTWMGRRVILLLIFKNEEVAEIMVVKKFWKY</sequence>
<accession>J3CDR6</accession>
<protein>
    <submittedName>
        <fullName evidence="1">Uncharacterized protein</fullName>
    </submittedName>
</protein>
<dbReference type="EMBL" id="AKJY01000067">
    <property type="protein sequence ID" value="EJL69604.1"/>
    <property type="molecule type" value="Genomic_DNA"/>
</dbReference>
<reference evidence="1 2" key="1">
    <citation type="journal article" date="2012" name="J. Bacteriol.">
        <title>Twenty-one genome sequences from Pseudomonas species and 19 genome sequences from diverse bacteria isolated from the rhizosphere and endosphere of Populus deltoides.</title>
        <authorList>
            <person name="Brown S.D."/>
            <person name="Utturkar S.M."/>
            <person name="Klingeman D.M."/>
            <person name="Johnson C.M."/>
            <person name="Martin S.L."/>
            <person name="Land M.L."/>
            <person name="Lu T.Y."/>
            <person name="Schadt C.W."/>
            <person name="Doktycz M.J."/>
            <person name="Pelletier D.A."/>
        </authorList>
    </citation>
    <scope>NUCLEOTIDE SEQUENCE [LARGE SCALE GENOMIC DNA]</scope>
    <source>
        <strain evidence="1 2">CF314</strain>
    </source>
</reference>
<organism evidence="1 2">
    <name type="scientific">Chryseobacterium populi</name>
    <dbReference type="NCBI Taxonomy" id="1144316"/>
    <lineage>
        <taxon>Bacteria</taxon>
        <taxon>Pseudomonadati</taxon>
        <taxon>Bacteroidota</taxon>
        <taxon>Flavobacteriia</taxon>
        <taxon>Flavobacteriales</taxon>
        <taxon>Weeksellaceae</taxon>
        <taxon>Chryseobacterium group</taxon>
        <taxon>Chryseobacterium</taxon>
    </lineage>
</organism>
<gene>
    <name evidence="1" type="ORF">PMI13_03177</name>
</gene>
<keyword evidence="2" id="KW-1185">Reference proteome</keyword>
<dbReference type="RefSeq" id="WP_007845362.1">
    <property type="nucleotide sequence ID" value="NZ_AKJY01000067.1"/>
</dbReference>
<dbReference type="OrthoDB" id="1263809at2"/>
<comment type="caution">
    <text evidence="1">The sequence shown here is derived from an EMBL/GenBank/DDBJ whole genome shotgun (WGS) entry which is preliminary data.</text>
</comment>